<dbReference type="InterPro" id="IPR021109">
    <property type="entry name" value="Peptidase_aspartic_dom_sf"/>
</dbReference>
<dbReference type="CDD" id="cd00303">
    <property type="entry name" value="retropepsin_like"/>
    <property type="match status" value="1"/>
</dbReference>
<evidence type="ECO:0000259" key="2">
    <source>
        <dbReference type="PROSITE" id="PS50175"/>
    </source>
</evidence>
<dbReference type="InterPro" id="IPR008042">
    <property type="entry name" value="Retrotrans_Pao"/>
</dbReference>
<dbReference type="PANTHER" id="PTHR47331">
    <property type="entry name" value="PHD-TYPE DOMAIN-CONTAINING PROTEIN"/>
    <property type="match status" value="1"/>
</dbReference>
<name>A0A182WMN3_9DIPT</name>
<dbReference type="STRING" id="112268.A0A182WMN3"/>
<sequence length="521" mass="58356">MLRSVPRVSKDMNCINVRQRSTNSNGSLATKPIPSTTNSTVTVATAEPEVCLSSYQTGKTVFLSTAVVYVMDKDGIKLPARALIDSGAQMNLITERLVQQLRLPRSTVQVPITGVGSAIAEVRAKVTTKLRSVHSHFESVLEFLVLPKLMPRLPSVTVSTRDRNNPNNIKLADPRFNVASEIDMILGAEVFFNLLLDGKIKIASNLPLLVNSHLGWIVSGTFSSGQIESPVICASTCCEEGTDLAEIMKAFFRMEELNGENKWSVEELECEEHFKNTTTRDACGRYVVRLPCKETPQLGDSHEIALRRFKSLERRLNREPDTKQAYVEFMNEYARNIHSEAKSLFAKGGFELRKWVSNEHSVLQDSETRITSESSNTMKNNSSSVLGLTWHTVSDELFVKIPSVDLSRKCSKREVLSTIARIFDPLGMIDTVKAKAKQFMQTLWKLKLENGRAFNWDDEIPESMKSDWLDVPRLVTISNPVKIELHGFCDASELGYGACVYVRSSDRHGKVESRLFVSKSK</sequence>
<dbReference type="Pfam" id="PF05380">
    <property type="entry name" value="Peptidase_A17"/>
    <property type="match status" value="1"/>
</dbReference>
<evidence type="ECO:0000256" key="1">
    <source>
        <dbReference type="ARBA" id="ARBA00022801"/>
    </source>
</evidence>
<dbReference type="InterPro" id="IPR001995">
    <property type="entry name" value="Peptidase_A2_cat"/>
</dbReference>
<evidence type="ECO:0000313" key="3">
    <source>
        <dbReference type="EnsemblMetazoa" id="AMIN011665-PA"/>
    </source>
</evidence>
<reference evidence="4" key="1">
    <citation type="submission" date="2013-03" db="EMBL/GenBank/DDBJ databases">
        <title>The Genome Sequence of Anopheles minimus MINIMUS1.</title>
        <authorList>
            <consortium name="The Broad Institute Genomics Platform"/>
            <person name="Neafsey D.E."/>
            <person name="Walton C."/>
            <person name="Walker B."/>
            <person name="Young S.K."/>
            <person name="Zeng Q."/>
            <person name="Gargeya S."/>
            <person name="Fitzgerald M."/>
            <person name="Haas B."/>
            <person name="Abouelleil A."/>
            <person name="Allen A.W."/>
            <person name="Alvarado L."/>
            <person name="Arachchi H.M."/>
            <person name="Berlin A.M."/>
            <person name="Chapman S.B."/>
            <person name="Gainer-Dewar J."/>
            <person name="Goldberg J."/>
            <person name="Griggs A."/>
            <person name="Gujja S."/>
            <person name="Hansen M."/>
            <person name="Howarth C."/>
            <person name="Imamovic A."/>
            <person name="Ireland A."/>
            <person name="Larimer J."/>
            <person name="McCowan C."/>
            <person name="Murphy C."/>
            <person name="Pearson M."/>
            <person name="Poon T.W."/>
            <person name="Priest M."/>
            <person name="Roberts A."/>
            <person name="Saif S."/>
            <person name="Shea T."/>
            <person name="Sisk P."/>
            <person name="Sykes S."/>
            <person name="Wortman J."/>
            <person name="Nusbaum C."/>
            <person name="Birren B."/>
        </authorList>
    </citation>
    <scope>NUCLEOTIDE SEQUENCE [LARGE SCALE GENOMIC DNA]</scope>
    <source>
        <strain evidence="4">MINIMUS1</strain>
    </source>
</reference>
<evidence type="ECO:0000313" key="4">
    <source>
        <dbReference type="Proteomes" id="UP000075920"/>
    </source>
</evidence>
<feature type="domain" description="Peptidase A2" evidence="2">
    <location>
        <begin position="80"/>
        <end position="163"/>
    </location>
</feature>
<protein>
    <recommendedName>
        <fullName evidence="2">Peptidase A2 domain-containing protein</fullName>
    </recommendedName>
</protein>
<accession>A0A182WMN3</accession>
<dbReference type="VEuPathDB" id="VectorBase:AMIN011665"/>
<keyword evidence="4" id="KW-1185">Reference proteome</keyword>
<dbReference type="EnsemblMetazoa" id="AMIN011665-RA">
    <property type="protein sequence ID" value="AMIN011665-PA"/>
    <property type="gene ID" value="AMIN011665"/>
</dbReference>
<dbReference type="Pfam" id="PF13650">
    <property type="entry name" value="Asp_protease_2"/>
    <property type="match status" value="1"/>
</dbReference>
<reference evidence="3" key="2">
    <citation type="submission" date="2020-05" db="UniProtKB">
        <authorList>
            <consortium name="EnsemblMetazoa"/>
        </authorList>
    </citation>
    <scope>IDENTIFICATION</scope>
    <source>
        <strain evidence="3">MINIMUS1</strain>
    </source>
</reference>
<dbReference type="GO" id="GO:0006508">
    <property type="term" value="P:proteolysis"/>
    <property type="evidence" value="ECO:0007669"/>
    <property type="project" value="InterPro"/>
</dbReference>
<dbReference type="Gene3D" id="2.40.70.10">
    <property type="entry name" value="Acid Proteases"/>
    <property type="match status" value="1"/>
</dbReference>
<dbReference type="PROSITE" id="PS50175">
    <property type="entry name" value="ASP_PROT_RETROV"/>
    <property type="match status" value="1"/>
</dbReference>
<proteinExistence type="predicted"/>
<organism evidence="3 4">
    <name type="scientific">Anopheles minimus</name>
    <dbReference type="NCBI Taxonomy" id="112268"/>
    <lineage>
        <taxon>Eukaryota</taxon>
        <taxon>Metazoa</taxon>
        <taxon>Ecdysozoa</taxon>
        <taxon>Arthropoda</taxon>
        <taxon>Hexapoda</taxon>
        <taxon>Insecta</taxon>
        <taxon>Pterygota</taxon>
        <taxon>Neoptera</taxon>
        <taxon>Endopterygota</taxon>
        <taxon>Diptera</taxon>
        <taxon>Nematocera</taxon>
        <taxon>Culicoidea</taxon>
        <taxon>Culicidae</taxon>
        <taxon>Anophelinae</taxon>
        <taxon>Anopheles</taxon>
    </lineage>
</organism>
<dbReference type="Proteomes" id="UP000075920">
    <property type="component" value="Unassembled WGS sequence"/>
</dbReference>
<dbReference type="GO" id="GO:0004190">
    <property type="term" value="F:aspartic-type endopeptidase activity"/>
    <property type="evidence" value="ECO:0007669"/>
    <property type="project" value="InterPro"/>
</dbReference>
<dbReference type="AlphaFoldDB" id="A0A182WMN3"/>
<keyword evidence="1" id="KW-0378">Hydrolase</keyword>